<feature type="compositionally biased region" description="Polar residues" evidence="3">
    <location>
        <begin position="145"/>
        <end position="167"/>
    </location>
</feature>
<dbReference type="InterPro" id="IPR053137">
    <property type="entry name" value="NLR-like"/>
</dbReference>
<dbReference type="SUPFAM" id="SSF48403">
    <property type="entry name" value="Ankyrin repeat"/>
    <property type="match status" value="1"/>
</dbReference>
<dbReference type="PROSITE" id="PS50837">
    <property type="entry name" value="NACHT"/>
    <property type="match status" value="1"/>
</dbReference>
<feature type="repeat" description="ANK" evidence="2">
    <location>
        <begin position="1135"/>
        <end position="1167"/>
    </location>
</feature>
<feature type="repeat" description="ANK" evidence="2">
    <location>
        <begin position="1012"/>
        <end position="1036"/>
    </location>
</feature>
<dbReference type="SMART" id="SM00248">
    <property type="entry name" value="ANK"/>
    <property type="match status" value="8"/>
</dbReference>
<organism evidence="5 6">
    <name type="scientific">Aureobasidium pullulans</name>
    <name type="common">Black yeast</name>
    <name type="synonym">Pullularia pullulans</name>
    <dbReference type="NCBI Taxonomy" id="5580"/>
    <lineage>
        <taxon>Eukaryota</taxon>
        <taxon>Fungi</taxon>
        <taxon>Dikarya</taxon>
        <taxon>Ascomycota</taxon>
        <taxon>Pezizomycotina</taxon>
        <taxon>Dothideomycetes</taxon>
        <taxon>Dothideomycetidae</taxon>
        <taxon>Dothideales</taxon>
        <taxon>Saccotheciaceae</taxon>
        <taxon>Aureobasidium</taxon>
    </lineage>
</organism>
<dbReference type="PROSITE" id="PS50088">
    <property type="entry name" value="ANK_REPEAT"/>
    <property type="match status" value="6"/>
</dbReference>
<feature type="repeat" description="ANK" evidence="2">
    <location>
        <begin position="1176"/>
        <end position="1208"/>
    </location>
</feature>
<evidence type="ECO:0000256" key="1">
    <source>
        <dbReference type="ARBA" id="ARBA00022737"/>
    </source>
</evidence>
<evidence type="ECO:0000256" key="2">
    <source>
        <dbReference type="PROSITE-ProRule" id="PRU00023"/>
    </source>
</evidence>
<dbReference type="Pfam" id="PF12796">
    <property type="entry name" value="Ank_2"/>
    <property type="match status" value="3"/>
</dbReference>
<dbReference type="InterPro" id="IPR027417">
    <property type="entry name" value="P-loop_NTPase"/>
</dbReference>
<gene>
    <name evidence="5" type="ORF">D6D28_03341</name>
</gene>
<dbReference type="Gene3D" id="3.40.50.300">
    <property type="entry name" value="P-loop containing nucleotide triphosphate hydrolases"/>
    <property type="match status" value="1"/>
</dbReference>
<dbReference type="EMBL" id="QZAF01000095">
    <property type="protein sequence ID" value="THV73322.1"/>
    <property type="molecule type" value="Genomic_DNA"/>
</dbReference>
<comment type="caution">
    <text evidence="5">The sequence shown here is derived from an EMBL/GenBank/DDBJ whole genome shotgun (WGS) entry which is preliminary data.</text>
</comment>
<feature type="repeat" description="ANK" evidence="2">
    <location>
        <begin position="1037"/>
        <end position="1069"/>
    </location>
</feature>
<dbReference type="InterPro" id="IPR035994">
    <property type="entry name" value="Nucleoside_phosphorylase_sf"/>
</dbReference>
<dbReference type="InterPro" id="IPR007111">
    <property type="entry name" value="NACHT_NTPase"/>
</dbReference>
<keyword evidence="2" id="KW-0040">ANK repeat</keyword>
<dbReference type="InterPro" id="IPR054471">
    <property type="entry name" value="GPIID_WHD"/>
</dbReference>
<dbReference type="AlphaFoldDB" id="A0A4S8SQP7"/>
<evidence type="ECO:0000256" key="3">
    <source>
        <dbReference type="SAM" id="MobiDB-lite"/>
    </source>
</evidence>
<accession>A0A4S8SQP7</accession>
<dbReference type="SUPFAM" id="SSF53167">
    <property type="entry name" value="Purine and uridine phosphorylases"/>
    <property type="match status" value="1"/>
</dbReference>
<sequence length="1241" mass="136639">MSWILPSRTFERDKPWRRHVEQDLEPYICLDQACFDAQTAFAENGCATGEEQIFSFDSRGDFEEHLTTDHPDLPAFEASVLAQRSRKGSSSRFFSSCLFCGLSPSELQTDPPRNPIKLIQDHIANHLLSLATMALPARDDGKSATEASSRQAVGSRQPTSANSSLIRASDSDSYVSVIGETPSNPMSDEAKLTYSDYTVAWICPLEIEQIAALKMLDKIHPRLPQWVNDHNAYTLGSVQGHNIIVAGLPTTGNCSAATVVAQIRKTFPHLKFGLLVGIGGGVPTKTYAGPIRLGHIVVSEPVGQHSGAVQYDHGKAEAGTFMRTGFLAPAPNVLLNAARESEVRRRRLSEDPLVAHLRRIDTSKRGLRNFKRPSFDQDHLYEPSYVHVDGEKSCKKCGCATGKRVDRSTDDSDDENVYEEDDGWLTVHRGTIASGELVMRDGRQRDTLAQNDKILCFEMEAAGALNNFPCLVVRGISDYSDSHKNDKWHGYAAAVAAAYARELFFYMPVDEVKQCRISETDVLEMVQNTKEFARAADYTEVSRAWNWLRPADASVDYRNASDLRHPNTGLWFLESDSYRRLKTTPATHLWLRGIPGSGKSVIASTIIEDLQKDKDVVSGSAVVYFFFSFSDASKQTLEHMLRSLIYQLAVEHKSPQLMSLVESRAQGSKRPQVEELITLFKEMVGELRDVVIILDALDEAREQLHLLEWITSASHEHCRFFLTSRWDSEIEEALDSWLSPNCTTTLEEERVDDDIKAYIHHRLRVESSLSRWKSMYNLISYTLVERSGGLFRRVSCQLDELSTCMDEPAVLQTLATLPSELNETYDRILRNIPRARVPNAIKILQLLAFAKRPLLFKEIIDALATDPDSEPPFDPENRIVPPDAIAGYCSSLLRITAGNGGGPEMQLAHFSVQEYLLLDRLGNPYNGFFREVAASAAITQILLAYLWTAAVVAQETILVEYGADINAQAGLYDNALKAASHSGSVEMVGFLLGNGADADAGFGDMGLSMPAAALQGHIEIDKLLLDSGADVNAANSGHDTALIAACSRGNLEVVELLLMYGADVNAHGRDSHALTIACSQGDVKLAMRLIQCGADINARNRSGRDALRAASEGGHIELVRLLLHHGSDINHIDSDQPSALQLAASEGHVKIVQLLLEYGADPDWIHKGFMRASGHRSRNALQFAASAGHAEIVELLLDHGADINAEVGSTGSALQLATGIGHSEIVKMLLHHGARQLDEIS</sequence>
<evidence type="ECO:0000259" key="4">
    <source>
        <dbReference type="PROSITE" id="PS50837"/>
    </source>
</evidence>
<dbReference type="InterPro" id="IPR036770">
    <property type="entry name" value="Ankyrin_rpt-contain_sf"/>
</dbReference>
<dbReference type="GO" id="GO:0009116">
    <property type="term" value="P:nucleoside metabolic process"/>
    <property type="evidence" value="ECO:0007669"/>
    <property type="project" value="InterPro"/>
</dbReference>
<feature type="region of interest" description="Disordered" evidence="3">
    <location>
        <begin position="139"/>
        <end position="167"/>
    </location>
</feature>
<dbReference type="PROSITE" id="PS50297">
    <property type="entry name" value="ANK_REP_REGION"/>
    <property type="match status" value="4"/>
</dbReference>
<evidence type="ECO:0000313" key="5">
    <source>
        <dbReference type="EMBL" id="THV73322.1"/>
    </source>
</evidence>
<dbReference type="InterPro" id="IPR056884">
    <property type="entry name" value="NPHP3-like_N"/>
</dbReference>
<keyword evidence="1" id="KW-0677">Repeat</keyword>
<dbReference type="GO" id="GO:0003824">
    <property type="term" value="F:catalytic activity"/>
    <property type="evidence" value="ECO:0007669"/>
    <property type="project" value="InterPro"/>
</dbReference>
<dbReference type="Pfam" id="PF24883">
    <property type="entry name" value="NPHP3_N"/>
    <property type="match status" value="1"/>
</dbReference>
<dbReference type="PANTHER" id="PTHR46082">
    <property type="entry name" value="ATP/GTP-BINDING PROTEIN-RELATED"/>
    <property type="match status" value="1"/>
</dbReference>
<feature type="domain" description="NACHT" evidence="4">
    <location>
        <begin position="587"/>
        <end position="700"/>
    </location>
</feature>
<dbReference type="PANTHER" id="PTHR46082:SF11">
    <property type="entry name" value="AAA+ ATPASE DOMAIN-CONTAINING PROTEIN-RELATED"/>
    <property type="match status" value="1"/>
</dbReference>
<dbReference type="InterPro" id="IPR002110">
    <property type="entry name" value="Ankyrin_rpt"/>
</dbReference>
<reference evidence="5 6" key="1">
    <citation type="submission" date="2018-10" db="EMBL/GenBank/DDBJ databases">
        <title>Fifty Aureobasidium pullulans genomes reveal a recombining polyextremotolerant generalist.</title>
        <authorList>
            <person name="Gostincar C."/>
            <person name="Turk M."/>
            <person name="Zajc J."/>
            <person name="Gunde-Cimerman N."/>
        </authorList>
    </citation>
    <scope>NUCLEOTIDE SEQUENCE [LARGE SCALE GENOMIC DNA]</scope>
    <source>
        <strain evidence="5 6">EXF-11900</strain>
    </source>
</reference>
<feature type="repeat" description="ANK" evidence="2">
    <location>
        <begin position="1069"/>
        <end position="1101"/>
    </location>
</feature>
<dbReference type="SUPFAM" id="SSF52540">
    <property type="entry name" value="P-loop containing nucleoside triphosphate hydrolases"/>
    <property type="match status" value="1"/>
</dbReference>
<name>A0A4S8SQP7_AURPU</name>
<dbReference type="Gene3D" id="3.40.50.1580">
    <property type="entry name" value="Nucleoside phosphorylase domain"/>
    <property type="match status" value="1"/>
</dbReference>
<dbReference type="Pfam" id="PF22939">
    <property type="entry name" value="WHD_GPIID"/>
    <property type="match status" value="1"/>
</dbReference>
<dbReference type="PRINTS" id="PR01415">
    <property type="entry name" value="ANKYRIN"/>
</dbReference>
<dbReference type="Gene3D" id="1.25.40.20">
    <property type="entry name" value="Ankyrin repeat-containing domain"/>
    <property type="match status" value="4"/>
</dbReference>
<protein>
    <recommendedName>
        <fullName evidence="4">NACHT domain-containing protein</fullName>
    </recommendedName>
</protein>
<feature type="repeat" description="ANK" evidence="2">
    <location>
        <begin position="1102"/>
        <end position="1134"/>
    </location>
</feature>
<dbReference type="Proteomes" id="UP000304951">
    <property type="component" value="Unassembled WGS sequence"/>
</dbReference>
<proteinExistence type="predicted"/>
<evidence type="ECO:0000313" key="6">
    <source>
        <dbReference type="Proteomes" id="UP000304951"/>
    </source>
</evidence>